<feature type="domain" description="HTH araC/xylS-type" evidence="5">
    <location>
        <begin position="159"/>
        <end position="256"/>
    </location>
</feature>
<dbReference type="SUPFAM" id="SSF51215">
    <property type="entry name" value="Regulatory protein AraC"/>
    <property type="match status" value="1"/>
</dbReference>
<evidence type="ECO:0000256" key="4">
    <source>
        <dbReference type="ARBA" id="ARBA00023163"/>
    </source>
</evidence>
<dbReference type="PANTHER" id="PTHR46796:SF2">
    <property type="entry name" value="TRANSCRIPTIONAL REGULATORY PROTEIN"/>
    <property type="match status" value="1"/>
</dbReference>
<dbReference type="InterPro" id="IPR003313">
    <property type="entry name" value="AraC-bd"/>
</dbReference>
<evidence type="ECO:0000313" key="7">
    <source>
        <dbReference type="Proteomes" id="UP001183202"/>
    </source>
</evidence>
<reference evidence="7" key="1">
    <citation type="submission" date="2023-07" db="EMBL/GenBank/DDBJ databases">
        <title>30 novel species of actinomycetes from the DSMZ collection.</title>
        <authorList>
            <person name="Nouioui I."/>
        </authorList>
    </citation>
    <scope>NUCLEOTIDE SEQUENCE [LARGE SCALE GENOMIC DNA]</scope>
    <source>
        <strain evidence="7">DSM 45834</strain>
    </source>
</reference>
<keyword evidence="3" id="KW-0010">Activator</keyword>
<evidence type="ECO:0000259" key="5">
    <source>
        <dbReference type="PROSITE" id="PS01124"/>
    </source>
</evidence>
<proteinExistence type="predicted"/>
<keyword evidence="4" id="KW-0804">Transcription</keyword>
<dbReference type="EMBL" id="JAVREJ010000015">
    <property type="protein sequence ID" value="MDT0351871.1"/>
    <property type="molecule type" value="Genomic_DNA"/>
</dbReference>
<dbReference type="PROSITE" id="PS00041">
    <property type="entry name" value="HTH_ARAC_FAMILY_1"/>
    <property type="match status" value="1"/>
</dbReference>
<dbReference type="PROSITE" id="PS01124">
    <property type="entry name" value="HTH_ARAC_FAMILY_2"/>
    <property type="match status" value="1"/>
</dbReference>
<dbReference type="InterPro" id="IPR050204">
    <property type="entry name" value="AraC_XylS_family_regulators"/>
</dbReference>
<dbReference type="Pfam" id="PF02311">
    <property type="entry name" value="AraC_binding"/>
    <property type="match status" value="1"/>
</dbReference>
<organism evidence="6 7">
    <name type="scientific">Pseudonocardia charpentierae</name>
    <dbReference type="NCBI Taxonomy" id="3075545"/>
    <lineage>
        <taxon>Bacteria</taxon>
        <taxon>Bacillati</taxon>
        <taxon>Actinomycetota</taxon>
        <taxon>Actinomycetes</taxon>
        <taxon>Pseudonocardiales</taxon>
        <taxon>Pseudonocardiaceae</taxon>
        <taxon>Pseudonocardia</taxon>
    </lineage>
</organism>
<keyword evidence="7" id="KW-1185">Reference proteome</keyword>
<dbReference type="SUPFAM" id="SSF46689">
    <property type="entry name" value="Homeodomain-like"/>
    <property type="match status" value="1"/>
</dbReference>
<dbReference type="InterPro" id="IPR009057">
    <property type="entry name" value="Homeodomain-like_sf"/>
</dbReference>
<keyword evidence="1" id="KW-0805">Transcription regulation</keyword>
<name>A0ABU2NDR1_9PSEU</name>
<comment type="caution">
    <text evidence="6">The sequence shown here is derived from an EMBL/GenBank/DDBJ whole genome shotgun (WGS) entry which is preliminary data.</text>
</comment>
<dbReference type="Pfam" id="PF12833">
    <property type="entry name" value="HTH_18"/>
    <property type="match status" value="1"/>
</dbReference>
<dbReference type="Proteomes" id="UP001183202">
    <property type="component" value="Unassembled WGS sequence"/>
</dbReference>
<evidence type="ECO:0000256" key="3">
    <source>
        <dbReference type="ARBA" id="ARBA00023159"/>
    </source>
</evidence>
<evidence type="ECO:0000313" key="6">
    <source>
        <dbReference type="EMBL" id="MDT0351871.1"/>
    </source>
</evidence>
<sequence length="257" mass="28393">MSQVRAWVPGVPGIAEAFHARFTDHVYPPHAHDTWTLMVVDDGVIRYDLHRHEHGAPTGTVLLLPPHIAHTGRAATAHGFRKRVLYLESDVVDTTLAGRVVDEPTLLDDLLHRRLDQLHRSLDEPGGALEAESRLALITDRIARRFGMPAPSGPSGLAGELRDLLDARLVEGITLREAGSLLHADPAHLVRSFGREFGLPPHRYLVGRRVEAARRRLLDGEPIADVATAVGFHDQSHLHRHFTRMLGVTPRKFAAGP</sequence>
<accession>A0ABU2NDR1</accession>
<dbReference type="SMART" id="SM00342">
    <property type="entry name" value="HTH_ARAC"/>
    <property type="match status" value="1"/>
</dbReference>
<evidence type="ECO:0000256" key="1">
    <source>
        <dbReference type="ARBA" id="ARBA00023015"/>
    </source>
</evidence>
<dbReference type="InterPro" id="IPR018060">
    <property type="entry name" value="HTH_AraC"/>
</dbReference>
<dbReference type="InterPro" id="IPR037923">
    <property type="entry name" value="HTH-like"/>
</dbReference>
<dbReference type="InterPro" id="IPR018062">
    <property type="entry name" value="HTH_AraC-typ_CS"/>
</dbReference>
<gene>
    <name evidence="6" type="ORF">RM445_20300</name>
</gene>
<dbReference type="Gene3D" id="1.10.10.60">
    <property type="entry name" value="Homeodomain-like"/>
    <property type="match status" value="1"/>
</dbReference>
<dbReference type="PANTHER" id="PTHR46796">
    <property type="entry name" value="HTH-TYPE TRANSCRIPTIONAL ACTIVATOR RHAS-RELATED"/>
    <property type="match status" value="1"/>
</dbReference>
<protein>
    <submittedName>
        <fullName evidence="6">AraC family transcriptional regulator</fullName>
    </submittedName>
</protein>
<dbReference type="RefSeq" id="WP_311558358.1">
    <property type="nucleotide sequence ID" value="NZ_JAVREJ010000015.1"/>
</dbReference>
<keyword evidence="2" id="KW-0238">DNA-binding</keyword>
<evidence type="ECO:0000256" key="2">
    <source>
        <dbReference type="ARBA" id="ARBA00023125"/>
    </source>
</evidence>